<sequence length="144" mass="15962">MKKTILNFVLIIAVLFTASCKNETKSETSDSANKTEEVEKTETSEEKSNDNKTETAASDGVPSFSDEKVQEYVNSYEAYIEEYKKVVESKDMTAFASLGQKGQELGTKAQEVMGNLSGDDVKKLSDYMTAKSAELQELSKKLMQ</sequence>
<evidence type="ECO:0000256" key="1">
    <source>
        <dbReference type="SAM" id="MobiDB-lite"/>
    </source>
</evidence>
<proteinExistence type="predicted"/>
<accession>A0ABW5LCY2</accession>
<organism evidence="2 3">
    <name type="scientific">Aquimarina rubra</name>
    <dbReference type="NCBI Taxonomy" id="1920033"/>
    <lineage>
        <taxon>Bacteria</taxon>
        <taxon>Pseudomonadati</taxon>
        <taxon>Bacteroidota</taxon>
        <taxon>Flavobacteriia</taxon>
        <taxon>Flavobacteriales</taxon>
        <taxon>Flavobacteriaceae</taxon>
        <taxon>Aquimarina</taxon>
    </lineage>
</organism>
<keyword evidence="3" id="KW-1185">Reference proteome</keyword>
<dbReference type="Proteomes" id="UP001597319">
    <property type="component" value="Unassembled WGS sequence"/>
</dbReference>
<dbReference type="PROSITE" id="PS51257">
    <property type="entry name" value="PROKAR_LIPOPROTEIN"/>
    <property type="match status" value="1"/>
</dbReference>
<gene>
    <name evidence="2" type="ORF">ACFSR1_05555</name>
</gene>
<feature type="region of interest" description="Disordered" evidence="1">
    <location>
        <begin position="22"/>
        <end position="65"/>
    </location>
</feature>
<evidence type="ECO:0008006" key="4">
    <source>
        <dbReference type="Google" id="ProtNLM"/>
    </source>
</evidence>
<protein>
    <recommendedName>
        <fullName evidence="4">Lipoprotein</fullName>
    </recommendedName>
</protein>
<evidence type="ECO:0000313" key="2">
    <source>
        <dbReference type="EMBL" id="MFD2562126.1"/>
    </source>
</evidence>
<comment type="caution">
    <text evidence="2">The sequence shown here is derived from an EMBL/GenBank/DDBJ whole genome shotgun (WGS) entry which is preliminary data.</text>
</comment>
<dbReference type="EMBL" id="JBHULE010000008">
    <property type="protein sequence ID" value="MFD2562126.1"/>
    <property type="molecule type" value="Genomic_DNA"/>
</dbReference>
<name>A0ABW5LCY2_9FLAO</name>
<feature type="compositionally biased region" description="Basic and acidic residues" evidence="1">
    <location>
        <begin position="22"/>
        <end position="53"/>
    </location>
</feature>
<dbReference type="RefSeq" id="WP_378290445.1">
    <property type="nucleotide sequence ID" value="NZ_JBHULE010000008.1"/>
</dbReference>
<evidence type="ECO:0000313" key="3">
    <source>
        <dbReference type="Proteomes" id="UP001597319"/>
    </source>
</evidence>
<reference evidence="3" key="1">
    <citation type="journal article" date="2019" name="Int. J. Syst. Evol. Microbiol.">
        <title>The Global Catalogue of Microorganisms (GCM) 10K type strain sequencing project: providing services to taxonomists for standard genome sequencing and annotation.</title>
        <authorList>
            <consortium name="The Broad Institute Genomics Platform"/>
            <consortium name="The Broad Institute Genome Sequencing Center for Infectious Disease"/>
            <person name="Wu L."/>
            <person name="Ma J."/>
        </authorList>
    </citation>
    <scope>NUCLEOTIDE SEQUENCE [LARGE SCALE GENOMIC DNA]</scope>
    <source>
        <strain evidence="3">KCTC 52274</strain>
    </source>
</reference>